<keyword evidence="3" id="KW-1185">Reference proteome</keyword>
<dbReference type="CDD" id="cd02440">
    <property type="entry name" value="AdoMet_MTases"/>
    <property type="match status" value="1"/>
</dbReference>
<accession>A0A7L7L8E1</accession>
<feature type="domain" description="Methyltransferase type 11" evidence="1">
    <location>
        <begin position="38"/>
        <end position="133"/>
    </location>
</feature>
<dbReference type="PANTHER" id="PTHR45036:SF1">
    <property type="entry name" value="METHYLTRANSFERASE LIKE 7A"/>
    <property type="match status" value="1"/>
</dbReference>
<name>A0A7L7L8E1_9BACT</name>
<proteinExistence type="predicted"/>
<dbReference type="GO" id="GO:0032259">
    <property type="term" value="P:methylation"/>
    <property type="evidence" value="ECO:0007669"/>
    <property type="project" value="UniProtKB-KW"/>
</dbReference>
<dbReference type="EMBL" id="CP055153">
    <property type="protein sequence ID" value="QMU28669.1"/>
    <property type="molecule type" value="Genomic_DNA"/>
</dbReference>
<dbReference type="InterPro" id="IPR029063">
    <property type="entry name" value="SAM-dependent_MTases_sf"/>
</dbReference>
<keyword evidence="2" id="KW-0808">Transferase</keyword>
<dbReference type="AlphaFoldDB" id="A0A7L7L8E1"/>
<dbReference type="InterPro" id="IPR013216">
    <property type="entry name" value="Methyltransf_11"/>
</dbReference>
<evidence type="ECO:0000259" key="1">
    <source>
        <dbReference type="Pfam" id="PF08241"/>
    </source>
</evidence>
<sequence>MGIFSKYVSPWLMNKFMSIKAIPPYRAELLNHAYGKILEIGFGSGLNLPFYPANIKEINIVEVNDGMKNLAQKNIAQSSIQVNYHTINAEQLPFPDATFDTIVSAWTLCSIVEVSKALIEIYRVLKPEGQFLFVEHGLSNEPQVQKWQHRLTPVQKVIADGCHLDRNIEALIAGAGFQFSKLRKEYAGVPKVASYFYIGIATKSLA</sequence>
<dbReference type="SUPFAM" id="SSF53335">
    <property type="entry name" value="S-adenosyl-L-methionine-dependent methyltransferases"/>
    <property type="match status" value="1"/>
</dbReference>
<gene>
    <name evidence="2" type="ORF">HUW48_11740</name>
</gene>
<keyword evidence="2" id="KW-0489">Methyltransferase</keyword>
<dbReference type="InterPro" id="IPR052356">
    <property type="entry name" value="Thiol_S-MT"/>
</dbReference>
<dbReference type="GO" id="GO:0008757">
    <property type="term" value="F:S-adenosylmethionine-dependent methyltransferase activity"/>
    <property type="evidence" value="ECO:0007669"/>
    <property type="project" value="InterPro"/>
</dbReference>
<protein>
    <submittedName>
        <fullName evidence="2">Class I SAM-dependent methyltransferase</fullName>
    </submittedName>
</protein>
<reference evidence="2 3" key="1">
    <citation type="submission" date="2020-08" db="EMBL/GenBank/DDBJ databases">
        <title>Adhaeribacter dokdonensis sp. nov., isolated from the rhizosphere of Elymus tsukushiensis, a plant native to the Dokdo Islands, Republic of Korea.</title>
        <authorList>
            <person name="Ghim S.Y."/>
        </authorList>
    </citation>
    <scope>NUCLEOTIDE SEQUENCE [LARGE SCALE GENOMIC DNA]</scope>
    <source>
        <strain evidence="2 3">KUDC8001</strain>
    </source>
</reference>
<organism evidence="2 3">
    <name type="scientific">Adhaeribacter radiodurans</name>
    <dbReference type="NCBI Taxonomy" id="2745197"/>
    <lineage>
        <taxon>Bacteria</taxon>
        <taxon>Pseudomonadati</taxon>
        <taxon>Bacteroidota</taxon>
        <taxon>Cytophagia</taxon>
        <taxon>Cytophagales</taxon>
        <taxon>Hymenobacteraceae</taxon>
        <taxon>Adhaeribacter</taxon>
    </lineage>
</organism>
<evidence type="ECO:0000313" key="3">
    <source>
        <dbReference type="Proteomes" id="UP000514509"/>
    </source>
</evidence>
<evidence type="ECO:0000313" key="2">
    <source>
        <dbReference type="EMBL" id="QMU28669.1"/>
    </source>
</evidence>
<dbReference type="PANTHER" id="PTHR45036">
    <property type="entry name" value="METHYLTRANSFERASE LIKE 7B"/>
    <property type="match status" value="1"/>
</dbReference>
<dbReference type="Gene3D" id="3.40.50.150">
    <property type="entry name" value="Vaccinia Virus protein VP39"/>
    <property type="match status" value="1"/>
</dbReference>
<dbReference type="KEGG" id="add:HUW48_11740"/>
<dbReference type="Proteomes" id="UP000514509">
    <property type="component" value="Chromosome"/>
</dbReference>
<dbReference type="Pfam" id="PF08241">
    <property type="entry name" value="Methyltransf_11"/>
    <property type="match status" value="1"/>
</dbReference>